<keyword evidence="3" id="KW-1185">Reference proteome</keyword>
<organism evidence="2 3">
    <name type="scientific">Mycobacterium ulcerans str. Harvey</name>
    <dbReference type="NCBI Taxonomy" id="1299332"/>
    <lineage>
        <taxon>Bacteria</taxon>
        <taxon>Bacillati</taxon>
        <taxon>Actinomycetota</taxon>
        <taxon>Actinomycetes</taxon>
        <taxon>Mycobacteriales</taxon>
        <taxon>Mycobacteriaceae</taxon>
        <taxon>Mycobacterium</taxon>
        <taxon>Mycobacterium ulcerans group</taxon>
    </lineage>
</organism>
<accession>A0ABN0QLV9</accession>
<evidence type="ECO:0000256" key="1">
    <source>
        <dbReference type="SAM" id="MobiDB-lite"/>
    </source>
</evidence>
<dbReference type="EMBL" id="JAOL01000189">
    <property type="protein sequence ID" value="EUA85653.1"/>
    <property type="molecule type" value="Genomic_DNA"/>
</dbReference>
<proteinExistence type="predicted"/>
<evidence type="ECO:0000313" key="2">
    <source>
        <dbReference type="EMBL" id="EUA85653.1"/>
    </source>
</evidence>
<evidence type="ECO:0000313" key="3">
    <source>
        <dbReference type="Proteomes" id="UP000020681"/>
    </source>
</evidence>
<sequence>MRRQPDHSRGGTVVRRRGAGKAERTGALAARAGAGSAVPGASMGESMVAGSCRNSSR</sequence>
<dbReference type="Proteomes" id="UP000020681">
    <property type="component" value="Unassembled WGS sequence"/>
</dbReference>
<name>A0ABN0QLV9_MYCUL</name>
<reference evidence="2 3" key="1">
    <citation type="submission" date="2014-01" db="EMBL/GenBank/DDBJ databases">
        <authorList>
            <person name="Dobos K."/>
            <person name="Lenaerts A."/>
            <person name="Ordway D."/>
            <person name="DeGroote M.A."/>
            <person name="Parker T."/>
            <person name="Sizemore C."/>
            <person name="Tallon L.J."/>
            <person name="Sadzewicz L.K."/>
            <person name="Sengamalay N."/>
            <person name="Fraser C.M."/>
            <person name="Hine E."/>
            <person name="Shefchek K.A."/>
            <person name="Das S.P."/>
            <person name="Tettelin H."/>
        </authorList>
    </citation>
    <scope>NUCLEOTIDE SEQUENCE [LARGE SCALE GENOMIC DNA]</scope>
    <source>
        <strain evidence="2 3">Harvey</strain>
    </source>
</reference>
<comment type="caution">
    <text evidence="2">The sequence shown here is derived from an EMBL/GenBank/DDBJ whole genome shotgun (WGS) entry which is preliminary data.</text>
</comment>
<feature type="compositionally biased region" description="Low complexity" evidence="1">
    <location>
        <begin position="25"/>
        <end position="44"/>
    </location>
</feature>
<feature type="region of interest" description="Disordered" evidence="1">
    <location>
        <begin position="1"/>
        <end position="57"/>
    </location>
</feature>
<protein>
    <submittedName>
        <fullName evidence="2">Uncharacterized protein</fullName>
    </submittedName>
</protein>
<gene>
    <name evidence="2" type="ORF">I551_7908</name>
</gene>